<feature type="domain" description="Pilus assembly protein E-set like" evidence="3">
    <location>
        <begin position="282"/>
        <end position="348"/>
    </location>
</feature>
<dbReference type="EMBL" id="JAPNMI010000008">
    <property type="protein sequence ID" value="MCY0791047.1"/>
    <property type="molecule type" value="Genomic_DNA"/>
</dbReference>
<sequence>MNRYINQTIAAFLTAGIVTVIPVSGYAGKPSSSAIRVGDVVIPQAFGNALRDGMSIPLFIHLDDNKDKNSDIRIGTAFLWLDGDKLTIRNIEPDNDNSLLNTDTHKQLTALSEQPFNDELRIPVSSDSELYLDLKQLNLQLVISKSALGTVMQSKSSDIGESGVSQLSSTLNYNLGVYNNRARNSSSNTSGYLSLENITALLEHHIILNGALYGLGSGHNTSTLYKALYERDYNGHRFAAGLLDSWSLQSLGPVTAIPSGKVMGFSWGNRADSTIFDNNQSVTPVVVFLPAAGEVYLYREGRLLSIQNFDMGNHEVDTRSLPYGSYDIDAEVMVNSKIIEKRSYRINKLFTRNGNNAPFSWQFWGGSLKMDRWYPGGKQTSDKITAEHTAVEREKITSLAGISGSGSFGVFSWSATAYGYDKNAILETQASVPVSDKININIQNMVANDGSHSNIANISATLPGDFSSVWITREKTNIGDRIRRSDVDSLSVGGTINLGAAWSPLGTLTASYTDDKTHENRYYTVDYNQNLYSGSWGNLSMRVGMQAYNNTNNNNTGKYVSLDFSLPLGNWFSAGMTHQRGYTMANVSARKHFDDGAVRTLGVNASRAVSGNTGDDKTLSGGAYAQFDTRYSKGTVNISSGADGYVNTSLTASGSAGWNGKYIGASGMTDGNAGLIFNTAIDNDGLLSADVNGRRVELKNGYNYLPVSSYAQYDIEIMNSKKSTASYNIAGGRKTKVTLYPGNVAVIEPEIKQMVTVFGRFRAEDGTLLTNAHINNHIGRTRTNEAGEFVMDIDKKFPVIDFSYGNNQNCEAELNLTGSNGAIWVGDVICTGLKTYAQTQSSGKNYEG</sequence>
<dbReference type="Proteomes" id="UP001076655">
    <property type="component" value="Unassembled WGS sequence"/>
</dbReference>
<proteinExistence type="predicted"/>
<keyword evidence="1" id="KW-0732">Signal</keyword>
<dbReference type="RefSeq" id="WP_260250353.1">
    <property type="nucleotide sequence ID" value="NZ_JALMEJ010000022.1"/>
</dbReference>
<dbReference type="Pfam" id="PF16967">
    <property type="entry name" value="TcfC"/>
    <property type="match status" value="1"/>
</dbReference>
<reference evidence="4" key="1">
    <citation type="submission" date="2022-08" db="EMBL/GenBank/DDBJ databases">
        <authorList>
            <person name="Dale J.L."/>
        </authorList>
    </citation>
    <scope>NUCLEOTIDE SEQUENCE</scope>
    <source>
        <strain evidence="4">2022EL-00758</strain>
    </source>
</reference>
<evidence type="ECO:0000256" key="1">
    <source>
        <dbReference type="ARBA" id="ARBA00022729"/>
    </source>
</evidence>
<evidence type="ECO:0000313" key="4">
    <source>
        <dbReference type="EMBL" id="MCY0791047.1"/>
    </source>
</evidence>
<dbReference type="AlphaFoldDB" id="A0A9Q4CRC0"/>
<feature type="domain" description="Pilus assembly protein C-terminal" evidence="2">
    <location>
        <begin position="739"/>
        <end position="831"/>
    </location>
</feature>
<evidence type="ECO:0000259" key="3">
    <source>
        <dbReference type="Pfam" id="PF16967"/>
    </source>
</evidence>
<evidence type="ECO:0000259" key="2">
    <source>
        <dbReference type="Pfam" id="PF15976"/>
    </source>
</evidence>
<gene>
    <name evidence="4" type="ORF">N0392_15295</name>
</gene>
<comment type="caution">
    <text evidence="4">The sequence shown here is derived from an EMBL/GenBank/DDBJ whole genome shotgun (WGS) entry which is preliminary data.</text>
</comment>
<protein>
    <submittedName>
        <fullName evidence="4">CS1-pili formation C-terminal domain-containing protein</fullName>
    </submittedName>
</protein>
<dbReference type="InterPro" id="IPR032636">
    <property type="entry name" value="Pilus_assem_E-set-like_dom"/>
</dbReference>
<name>A0A9Q4CRC0_MORMO</name>
<accession>A0A9Q4CRC0</accession>
<dbReference type="InterPro" id="IPR031917">
    <property type="entry name" value="Pilus_assem_C"/>
</dbReference>
<organism evidence="4 5">
    <name type="scientific">Morganella morganii</name>
    <name type="common">Proteus morganii</name>
    <dbReference type="NCBI Taxonomy" id="582"/>
    <lineage>
        <taxon>Bacteria</taxon>
        <taxon>Pseudomonadati</taxon>
        <taxon>Pseudomonadota</taxon>
        <taxon>Gammaproteobacteria</taxon>
        <taxon>Enterobacterales</taxon>
        <taxon>Morganellaceae</taxon>
        <taxon>Morganella</taxon>
    </lineage>
</organism>
<evidence type="ECO:0000313" key="5">
    <source>
        <dbReference type="Proteomes" id="UP001076655"/>
    </source>
</evidence>
<dbReference type="Pfam" id="PF15976">
    <property type="entry name" value="CooC_C"/>
    <property type="match status" value="1"/>
</dbReference>